<protein>
    <submittedName>
        <fullName evidence="8">NBS-LRR disease resistance protein family-2</fullName>
    </submittedName>
</protein>
<organism evidence="8">
    <name type="scientific">Oryza ridleyi</name>
    <dbReference type="NCBI Taxonomy" id="83308"/>
    <lineage>
        <taxon>Eukaryota</taxon>
        <taxon>Viridiplantae</taxon>
        <taxon>Streptophyta</taxon>
        <taxon>Embryophyta</taxon>
        <taxon>Tracheophyta</taxon>
        <taxon>Spermatophyta</taxon>
        <taxon>Magnoliopsida</taxon>
        <taxon>Liliopsida</taxon>
        <taxon>Poales</taxon>
        <taxon>Poaceae</taxon>
        <taxon>BOP clade</taxon>
        <taxon>Oryzoideae</taxon>
        <taxon>Oryzeae</taxon>
        <taxon>Oryzinae</taxon>
        <taxon>Oryza</taxon>
    </lineage>
</organism>
<dbReference type="AlphaFoldDB" id="E0CWC5"/>
<dbReference type="GO" id="GO:0006952">
    <property type="term" value="P:defense response"/>
    <property type="evidence" value="ECO:0007669"/>
    <property type="project" value="UniProtKB-KW"/>
</dbReference>
<dbReference type="EMBL" id="GQ203303">
    <property type="protein sequence ID" value="ACS49659.1"/>
    <property type="molecule type" value="Genomic_DNA"/>
</dbReference>
<reference evidence="8" key="1">
    <citation type="submission" date="2009-05" db="EMBL/GenBank/DDBJ databases">
        <authorList>
            <person name="Ammiraju J.S.S."/>
            <person name="Lu F."/>
            <person name="Sanyal A."/>
            <person name="Song X."/>
            <person name="Jiang N."/>
            <person name="Pontaroli A.C."/>
            <person name="Rambo T."/>
            <person name="Currie J."/>
            <person name="Kollura K."/>
            <person name="Talag J."/>
            <person name="Fan C."/>
            <person name="Goicoechea J.L."/>
            <person name="Zuccolo A."/>
            <person name="Bennetzen J.L."/>
            <person name="Chen M."/>
            <person name="Jackson S."/>
            <person name="Wing R.A."/>
        </authorList>
    </citation>
    <scope>NUCLEOTIDE SEQUENCE</scope>
</reference>
<evidence type="ECO:0000259" key="7">
    <source>
        <dbReference type="Pfam" id="PF18052"/>
    </source>
</evidence>
<feature type="region of interest" description="Disordered" evidence="6">
    <location>
        <begin position="88"/>
        <end position="107"/>
    </location>
</feature>
<proteinExistence type="inferred from homology"/>
<keyword evidence="5" id="KW-0611">Plant defense</keyword>
<accession>E0CWC5</accession>
<dbReference type="GO" id="GO:0000166">
    <property type="term" value="F:nucleotide binding"/>
    <property type="evidence" value="ECO:0007669"/>
    <property type="project" value="UniProtKB-KW"/>
</dbReference>
<dbReference type="InterPro" id="IPR041118">
    <property type="entry name" value="Rx_N"/>
</dbReference>
<evidence type="ECO:0000313" key="8">
    <source>
        <dbReference type="EMBL" id="ACS49659.1"/>
    </source>
</evidence>
<dbReference type="PANTHER" id="PTHR33377:SF113">
    <property type="entry name" value="AAA+ ATPASE DOMAIN-CONTAINING PROTEIN"/>
    <property type="match status" value="1"/>
</dbReference>
<comment type="similarity">
    <text evidence="1">Belongs to the disease resistance NB-LRR family.</text>
</comment>
<evidence type="ECO:0000256" key="5">
    <source>
        <dbReference type="ARBA" id="ARBA00022821"/>
    </source>
</evidence>
<evidence type="ECO:0000256" key="4">
    <source>
        <dbReference type="ARBA" id="ARBA00022741"/>
    </source>
</evidence>
<sequence length="107" mass="11834">MAELGGMVASAVLSMVKRQISSAIGGQMTLQMDLSKDLTKMKMALQSVEAVLHDAERRSIDDVAVRLWLKRLKDVAYDISDMLDAFEGDDQEEAQTSASKKISKNDR</sequence>
<dbReference type="Gene3D" id="1.20.5.4130">
    <property type="match status" value="1"/>
</dbReference>
<reference evidence="8" key="2">
    <citation type="journal article" date="2010" name="Plant J.">
        <title>Spatio-temporal patterns of genome evolution in allotetraploid species of the genus Oryza.</title>
        <authorList>
            <person name="Ammiraju J.S."/>
            <person name="Fan C."/>
            <person name="Yu Y."/>
            <person name="Song X."/>
            <person name="Cranston K.A."/>
            <person name="Pontaroli A.C."/>
            <person name="Lu F."/>
            <person name="Sanyal A."/>
            <person name="Jiang N."/>
            <person name="Rambo T."/>
            <person name="Currie J."/>
            <person name="Collura K."/>
            <person name="Talag J."/>
            <person name="Bennetzen J.L."/>
            <person name="Chen M."/>
            <person name="Jackson S."/>
            <person name="Wing R.A."/>
        </authorList>
    </citation>
    <scope>NUCLEOTIDE SEQUENCE</scope>
</reference>
<evidence type="ECO:0000256" key="6">
    <source>
        <dbReference type="SAM" id="MobiDB-lite"/>
    </source>
</evidence>
<keyword evidence="4" id="KW-0547">Nucleotide-binding</keyword>
<evidence type="ECO:0000256" key="2">
    <source>
        <dbReference type="ARBA" id="ARBA00022614"/>
    </source>
</evidence>
<evidence type="ECO:0000256" key="1">
    <source>
        <dbReference type="ARBA" id="ARBA00008894"/>
    </source>
</evidence>
<name>E0CWC5_9ORYZ</name>
<keyword evidence="2" id="KW-0433">Leucine-rich repeat</keyword>
<dbReference type="Pfam" id="PF18052">
    <property type="entry name" value="Rx_N"/>
    <property type="match status" value="1"/>
</dbReference>
<keyword evidence="3" id="KW-0677">Repeat</keyword>
<feature type="domain" description="Disease resistance N-terminal" evidence="7">
    <location>
        <begin position="12"/>
        <end position="96"/>
    </location>
</feature>
<gene>
    <name evidence="8" type="ORF">OR_ABa179P17_071B12_226K13.2</name>
</gene>
<dbReference type="PANTHER" id="PTHR33377">
    <property type="entry name" value="OS10G0134700 PROTEIN-RELATED"/>
    <property type="match status" value="1"/>
</dbReference>
<evidence type="ECO:0000256" key="3">
    <source>
        <dbReference type="ARBA" id="ARBA00022737"/>
    </source>
</evidence>